<dbReference type="Gene3D" id="1.10.287.1480">
    <property type="match status" value="1"/>
</dbReference>
<comment type="function">
    <text evidence="5">Binds 16S rRNA, required for the assembly of 30S particles.</text>
</comment>
<keyword evidence="5" id="KW-0699">rRNA-binding</keyword>
<dbReference type="SUPFAM" id="SSF57716">
    <property type="entry name" value="Glucocorticoid receptor-like (DNA-binding domain)"/>
    <property type="match status" value="1"/>
</dbReference>
<dbReference type="GO" id="GO:0006412">
    <property type="term" value="P:translation"/>
    <property type="evidence" value="ECO:0007669"/>
    <property type="project" value="UniProtKB-UniRule"/>
</dbReference>
<keyword evidence="2 5" id="KW-0689">Ribosomal protein</keyword>
<keyword evidence="6" id="KW-0934">Plastid</keyword>
<evidence type="ECO:0000256" key="3">
    <source>
        <dbReference type="ARBA" id="ARBA00023274"/>
    </source>
</evidence>
<comment type="subcellular location">
    <subcellularLocation>
        <location evidence="5">Plastid</location>
        <location evidence="5">Chloroplast</location>
    </subcellularLocation>
</comment>
<geneLocation type="chloroplast" evidence="6"/>
<keyword evidence="3 5" id="KW-0687">Ribonucleoprotein</keyword>
<dbReference type="PANTHER" id="PTHR19836:SF19">
    <property type="entry name" value="SMALL RIBOSOMAL SUBUNIT PROTEIN US14M"/>
    <property type="match status" value="1"/>
</dbReference>
<keyword evidence="6" id="KW-0150">Chloroplast</keyword>
<dbReference type="GeneID" id="19522603"/>
<evidence type="ECO:0000313" key="6">
    <source>
        <dbReference type="EMBL" id="AGL12013.1"/>
    </source>
</evidence>
<dbReference type="GO" id="GO:0019843">
    <property type="term" value="F:rRNA binding"/>
    <property type="evidence" value="ECO:0007669"/>
    <property type="project" value="UniProtKB-UniRule"/>
</dbReference>
<dbReference type="FunFam" id="1.10.287.1480:FF:000001">
    <property type="entry name" value="30S ribosomal protein S14"/>
    <property type="match status" value="1"/>
</dbReference>
<comment type="similarity">
    <text evidence="1 5">Belongs to the universal ribosomal protein uS14 family.</text>
</comment>
<keyword evidence="5" id="KW-0694">RNA-binding</keyword>
<dbReference type="InterPro" id="IPR023036">
    <property type="entry name" value="Ribosomal_uS14_bac/plastid"/>
</dbReference>
<evidence type="ECO:0000256" key="1">
    <source>
        <dbReference type="ARBA" id="ARBA00009083"/>
    </source>
</evidence>
<sequence>MSKKSLIEREKKRLTIYIKNRTLRTFIISKIKYSASFEEKFFYNRQLQKLSRNSSLSRIKNRCSITGRSKGYFRFFGLSRHVLREMYHHGLLSGVTKASW</sequence>
<dbReference type="GO" id="GO:0009507">
    <property type="term" value="C:chloroplast"/>
    <property type="evidence" value="ECO:0007669"/>
    <property type="project" value="UniProtKB-SubCell"/>
</dbReference>
<evidence type="ECO:0000256" key="4">
    <source>
        <dbReference type="ARBA" id="ARBA00035247"/>
    </source>
</evidence>
<dbReference type="HAMAP" id="MF_00537">
    <property type="entry name" value="Ribosomal_uS14_1"/>
    <property type="match status" value="1"/>
</dbReference>
<dbReference type="AlphaFoldDB" id="A0A023HHX9"/>
<dbReference type="NCBIfam" id="NF006477">
    <property type="entry name" value="PRK08881.1"/>
    <property type="match status" value="1"/>
</dbReference>
<name>A0A023HHX9_9EUGL</name>
<organism evidence="6">
    <name type="scientific">Euglenaformis proxima</name>
    <dbReference type="NCBI Taxonomy" id="299110"/>
    <lineage>
        <taxon>Eukaryota</taxon>
        <taxon>Discoba</taxon>
        <taxon>Euglenozoa</taxon>
        <taxon>Euglenida</taxon>
        <taxon>Spirocuta</taxon>
        <taxon>Euglenophyceae</taxon>
        <taxon>Euglenales</taxon>
        <taxon>Euglenaceae</taxon>
        <taxon>Euglenaformis</taxon>
    </lineage>
</organism>
<dbReference type="PANTHER" id="PTHR19836">
    <property type="entry name" value="30S RIBOSOMAL PROTEIN S14"/>
    <property type="match status" value="1"/>
</dbReference>
<protein>
    <recommendedName>
        <fullName evidence="4 5">Small ribosomal subunit protein uS14c</fullName>
    </recommendedName>
</protein>
<dbReference type="InterPro" id="IPR018271">
    <property type="entry name" value="Ribosomal_uS14_CS"/>
</dbReference>
<proteinExistence type="inferred from homology"/>
<dbReference type="RefSeq" id="YP_009032747.1">
    <property type="nucleotide sequence ID" value="NC_024154.1"/>
</dbReference>
<dbReference type="PROSITE" id="PS00527">
    <property type="entry name" value="RIBOSOMAL_S14"/>
    <property type="match status" value="1"/>
</dbReference>
<dbReference type="InterPro" id="IPR001209">
    <property type="entry name" value="Ribosomal_uS14"/>
</dbReference>
<dbReference type="GO" id="GO:0003735">
    <property type="term" value="F:structural constituent of ribosome"/>
    <property type="evidence" value="ECO:0007669"/>
    <property type="project" value="InterPro"/>
</dbReference>
<accession>A0A023HHX9</accession>
<dbReference type="EMBL" id="KC684276">
    <property type="protein sequence ID" value="AGL12013.1"/>
    <property type="molecule type" value="Genomic_DNA"/>
</dbReference>
<comment type="subunit">
    <text evidence="5">Part of the 30S ribosomal subunit.</text>
</comment>
<reference evidence="6" key="1">
    <citation type="journal article" date="2014" name="Phycologia">
        <title>Characterization of Euglenaformis gen. nov. and the chloroplast genome of Euglenaformis [Euglena] proxima (Euglenophyta).</title>
        <authorList>
            <person name="Bennett M.S."/>
            <person name="Wiegert K.E."/>
            <person name="Triemer R.E."/>
        </authorList>
    </citation>
    <scope>NUCLEOTIDE SEQUENCE</scope>
    <source>
        <strain evidence="6">SAG 1224-11a</strain>
    </source>
</reference>
<gene>
    <name evidence="5 6" type="primary">rps14</name>
</gene>
<evidence type="ECO:0000256" key="2">
    <source>
        <dbReference type="ARBA" id="ARBA00022980"/>
    </source>
</evidence>
<dbReference type="Pfam" id="PF00253">
    <property type="entry name" value="Ribosomal_S14"/>
    <property type="match status" value="1"/>
</dbReference>
<dbReference type="GO" id="GO:0015935">
    <property type="term" value="C:small ribosomal subunit"/>
    <property type="evidence" value="ECO:0007669"/>
    <property type="project" value="TreeGrafter"/>
</dbReference>
<evidence type="ECO:0000256" key="5">
    <source>
        <dbReference type="HAMAP-Rule" id="MF_00537"/>
    </source>
</evidence>